<protein>
    <recommendedName>
        <fullName evidence="3">GPI ethanolamine phosphate transferase 1</fullName>
    </recommendedName>
</protein>
<accession>A0AAD8APQ3</accession>
<dbReference type="GO" id="GO:0005789">
    <property type="term" value="C:endoplasmic reticulum membrane"/>
    <property type="evidence" value="ECO:0007669"/>
    <property type="project" value="TreeGrafter"/>
</dbReference>
<organism evidence="1 2">
    <name type="scientific">Diploptera punctata</name>
    <name type="common">Pacific beetle cockroach</name>
    <dbReference type="NCBI Taxonomy" id="6984"/>
    <lineage>
        <taxon>Eukaryota</taxon>
        <taxon>Metazoa</taxon>
        <taxon>Ecdysozoa</taxon>
        <taxon>Arthropoda</taxon>
        <taxon>Hexapoda</taxon>
        <taxon>Insecta</taxon>
        <taxon>Pterygota</taxon>
        <taxon>Neoptera</taxon>
        <taxon>Polyneoptera</taxon>
        <taxon>Dictyoptera</taxon>
        <taxon>Blattodea</taxon>
        <taxon>Blaberoidea</taxon>
        <taxon>Blaberidae</taxon>
        <taxon>Diplopterinae</taxon>
        <taxon>Diploptera</taxon>
    </lineage>
</organism>
<reference evidence="1" key="2">
    <citation type="submission" date="2023-05" db="EMBL/GenBank/DDBJ databases">
        <authorList>
            <person name="Fouks B."/>
        </authorList>
    </citation>
    <scope>NUCLEOTIDE SEQUENCE</scope>
    <source>
        <strain evidence="1">Stay&amp;Tobe</strain>
        <tissue evidence="1">Testes</tissue>
    </source>
</reference>
<dbReference type="EMBL" id="JASPKZ010000012">
    <property type="protein sequence ID" value="KAJ9601538.1"/>
    <property type="molecule type" value="Genomic_DNA"/>
</dbReference>
<dbReference type="Gene3D" id="3.40.720.10">
    <property type="entry name" value="Alkaline Phosphatase, subunit A"/>
    <property type="match status" value="1"/>
</dbReference>
<sequence length="154" mass="16921">MLPDSHRNMLYCPIFICIFPMKKHVSPISSQESLPNSIGNVSLNGSELYKPSIGRLVLMVIDALRWDFIGDAEGRYNMPYTTSLIKRNKGCLFKGQSGPPTVTMPRIKAMTTGTVPSFADVALNLGSSKIMDDNLLLQTRNNGLKLISTGMKLG</sequence>
<proteinExistence type="predicted"/>
<dbReference type="GO" id="GO:0051267">
    <property type="term" value="F:CP2 mannose-ethanolamine phosphotransferase activity"/>
    <property type="evidence" value="ECO:0007669"/>
    <property type="project" value="TreeGrafter"/>
</dbReference>
<gene>
    <name evidence="1" type="ORF">L9F63_000281</name>
</gene>
<dbReference type="Proteomes" id="UP001233999">
    <property type="component" value="Unassembled WGS sequence"/>
</dbReference>
<dbReference type="GO" id="GO:0006506">
    <property type="term" value="P:GPI anchor biosynthetic process"/>
    <property type="evidence" value="ECO:0007669"/>
    <property type="project" value="InterPro"/>
</dbReference>
<evidence type="ECO:0008006" key="3">
    <source>
        <dbReference type="Google" id="ProtNLM"/>
    </source>
</evidence>
<dbReference type="PANTHER" id="PTHR23072">
    <property type="entry name" value="PHOSPHATIDYLINOSITOL GLYCAN-RELATED"/>
    <property type="match status" value="1"/>
</dbReference>
<keyword evidence="2" id="KW-1185">Reference proteome</keyword>
<comment type="caution">
    <text evidence="1">The sequence shown here is derived from an EMBL/GenBank/DDBJ whole genome shotgun (WGS) entry which is preliminary data.</text>
</comment>
<dbReference type="PANTHER" id="PTHR23072:SF0">
    <property type="entry name" value="GPI ETHANOLAMINE PHOSPHATE TRANSFERASE 2"/>
    <property type="match status" value="1"/>
</dbReference>
<evidence type="ECO:0000313" key="1">
    <source>
        <dbReference type="EMBL" id="KAJ9601538.1"/>
    </source>
</evidence>
<dbReference type="InterPro" id="IPR039527">
    <property type="entry name" value="PIGG/GPI7"/>
</dbReference>
<reference evidence="1" key="1">
    <citation type="journal article" date="2023" name="IScience">
        <title>Live-bearing cockroach genome reveals convergent evolutionary mechanisms linked to viviparity in insects and beyond.</title>
        <authorList>
            <person name="Fouks B."/>
            <person name="Harrison M.C."/>
            <person name="Mikhailova A.A."/>
            <person name="Marchal E."/>
            <person name="English S."/>
            <person name="Carruthers M."/>
            <person name="Jennings E.C."/>
            <person name="Chiamaka E.L."/>
            <person name="Frigard R.A."/>
            <person name="Pippel M."/>
            <person name="Attardo G.M."/>
            <person name="Benoit J.B."/>
            <person name="Bornberg-Bauer E."/>
            <person name="Tobe S.S."/>
        </authorList>
    </citation>
    <scope>NUCLEOTIDE SEQUENCE</scope>
    <source>
        <strain evidence="1">Stay&amp;Tobe</strain>
    </source>
</reference>
<evidence type="ECO:0000313" key="2">
    <source>
        <dbReference type="Proteomes" id="UP001233999"/>
    </source>
</evidence>
<name>A0AAD8APQ3_DIPPU</name>
<dbReference type="AlphaFoldDB" id="A0AAD8APQ3"/>
<dbReference type="SUPFAM" id="SSF53649">
    <property type="entry name" value="Alkaline phosphatase-like"/>
    <property type="match status" value="1"/>
</dbReference>
<dbReference type="InterPro" id="IPR017850">
    <property type="entry name" value="Alkaline_phosphatase_core_sf"/>
</dbReference>